<dbReference type="RefSeq" id="WP_259867092.1">
    <property type="nucleotide sequence ID" value="NZ_BAAAST010000127.1"/>
</dbReference>
<dbReference type="Proteomes" id="UP001059617">
    <property type="component" value="Chromosome"/>
</dbReference>
<evidence type="ECO:0000313" key="2">
    <source>
        <dbReference type="Proteomes" id="UP001059617"/>
    </source>
</evidence>
<name>A0ABY5WCM9_9ACTN</name>
<accession>A0ABY5WCM9</accession>
<protein>
    <recommendedName>
        <fullName evidence="3">WXG100 family type VII secretion target</fullName>
    </recommendedName>
</protein>
<evidence type="ECO:0008006" key="3">
    <source>
        <dbReference type="Google" id="ProtNLM"/>
    </source>
</evidence>
<gene>
    <name evidence="1" type="ORF">Dfulv_24190</name>
</gene>
<proteinExistence type="predicted"/>
<dbReference type="EMBL" id="CP073720">
    <property type="protein sequence ID" value="UWP87170.1"/>
    <property type="molecule type" value="Genomic_DNA"/>
</dbReference>
<organism evidence="1 2">
    <name type="scientific">Dactylosporangium fulvum</name>
    <dbReference type="NCBI Taxonomy" id="53359"/>
    <lineage>
        <taxon>Bacteria</taxon>
        <taxon>Bacillati</taxon>
        <taxon>Actinomycetota</taxon>
        <taxon>Actinomycetes</taxon>
        <taxon>Micromonosporales</taxon>
        <taxon>Micromonosporaceae</taxon>
        <taxon>Dactylosporangium</taxon>
    </lineage>
</organism>
<reference evidence="1" key="1">
    <citation type="submission" date="2021-04" db="EMBL/GenBank/DDBJ databases">
        <authorList>
            <person name="Hartkoorn R.C."/>
            <person name="Beaudoing E."/>
            <person name="Hot D."/>
        </authorList>
    </citation>
    <scope>NUCLEOTIDE SEQUENCE</scope>
    <source>
        <strain evidence="1">NRRL B-16292</strain>
    </source>
</reference>
<evidence type="ECO:0000313" key="1">
    <source>
        <dbReference type="EMBL" id="UWP87170.1"/>
    </source>
</evidence>
<reference evidence="1" key="2">
    <citation type="submission" date="2022-09" db="EMBL/GenBank/DDBJ databases">
        <title>Biosynthetic gene clusters of Dactylosporangioum fulvum.</title>
        <authorList>
            <person name="Caradec T."/>
        </authorList>
    </citation>
    <scope>NUCLEOTIDE SEQUENCE</scope>
    <source>
        <strain evidence="1">NRRL B-16292</strain>
    </source>
</reference>
<sequence length="278" mass="30017">MTFPDPNQQHAEATLGVFRLAVSAVERGVADVRAEWELLARRVDDGIHVVERWLGGNSWWDSFVEWVTDDAKDALRRIRELLDSVRRQVDEVLGRAESAFSRSLPVLSLMDTGLRYLPVVVTPVSDIAADLDPPGKNLAYWDGPARSAYLGVAREQLDALNQSIGKARTTSGWLVEVAAANTGYMARLADRVARVAEGLATTCLEGSATAAGVVTQFPASLQDFAELVGTVVGELIGYSAHLAERLAEVVGSVQRLAVEIADHSEIGGGRWPQSVVNA</sequence>
<keyword evidence="2" id="KW-1185">Reference proteome</keyword>